<feature type="transmembrane region" description="Helical" evidence="1">
    <location>
        <begin position="183"/>
        <end position="208"/>
    </location>
</feature>
<reference evidence="2 3" key="1">
    <citation type="submission" date="2018-07" db="EMBL/GenBank/DDBJ databases">
        <title>Genomic Encyclopedia of Type Strains, Phase IV (KMG-IV): sequencing the most valuable type-strain genomes for metagenomic binning, comparative biology and taxonomic classification.</title>
        <authorList>
            <person name="Goeker M."/>
        </authorList>
    </citation>
    <scope>NUCLEOTIDE SEQUENCE [LARGE SCALE GENOMIC DNA]</scope>
    <source>
        <strain evidence="2 3">DSM 27016</strain>
    </source>
</reference>
<evidence type="ECO:0000256" key="1">
    <source>
        <dbReference type="SAM" id="Phobius"/>
    </source>
</evidence>
<feature type="transmembrane region" description="Helical" evidence="1">
    <location>
        <begin position="152"/>
        <end position="171"/>
    </location>
</feature>
<gene>
    <name evidence="2" type="ORF">DFR58_113132</name>
</gene>
<keyword evidence="3" id="KW-1185">Reference proteome</keyword>
<organism evidence="2 3">
    <name type="scientific">Anaerobacterium chartisolvens</name>
    <dbReference type="NCBI Taxonomy" id="1297424"/>
    <lineage>
        <taxon>Bacteria</taxon>
        <taxon>Bacillati</taxon>
        <taxon>Bacillota</taxon>
        <taxon>Clostridia</taxon>
        <taxon>Eubacteriales</taxon>
        <taxon>Oscillospiraceae</taxon>
        <taxon>Anaerobacterium</taxon>
    </lineage>
</organism>
<comment type="caution">
    <text evidence="2">The sequence shown here is derived from an EMBL/GenBank/DDBJ whole genome shotgun (WGS) entry which is preliminary data.</text>
</comment>
<evidence type="ECO:0000313" key="2">
    <source>
        <dbReference type="EMBL" id="RCX15549.1"/>
    </source>
</evidence>
<dbReference type="AlphaFoldDB" id="A0A369B1W4"/>
<dbReference type="Proteomes" id="UP000253034">
    <property type="component" value="Unassembled WGS sequence"/>
</dbReference>
<name>A0A369B1W4_9FIRM</name>
<dbReference type="EMBL" id="QPJT01000013">
    <property type="protein sequence ID" value="RCX15549.1"/>
    <property type="molecule type" value="Genomic_DNA"/>
</dbReference>
<keyword evidence="1" id="KW-0812">Transmembrane</keyword>
<feature type="transmembrane region" description="Helical" evidence="1">
    <location>
        <begin position="229"/>
        <end position="250"/>
    </location>
</feature>
<protein>
    <submittedName>
        <fullName evidence="2">Uncharacterized protein</fullName>
    </submittedName>
</protein>
<sequence>MYPIKQAFVGKENKIVYEKNVLLKSKYKFKSKNIFLDFIDKLVSTSISEFLHTFQSEILNEFGEIKTNTYQDFKNIINNSQNIYRINAEITGEDSEVTHCIVAKFSELESYRSKSFIKIISTDKEWITTAENMILENLSLYKNSLSFLSNNFIKITLATILFTIVFVKMFGLDFLEKLNPTNFIILMIYCTIFIFIVDILEYLLIPTFKISAKAGFVKRLLLRIKQDSFSNTIAIISLIVGIVGVLIGILK</sequence>
<evidence type="ECO:0000313" key="3">
    <source>
        <dbReference type="Proteomes" id="UP000253034"/>
    </source>
</evidence>
<keyword evidence="1" id="KW-1133">Transmembrane helix</keyword>
<keyword evidence="1" id="KW-0472">Membrane</keyword>
<proteinExistence type="predicted"/>
<dbReference type="OrthoDB" id="9838823at2"/>
<accession>A0A369B1W4</accession>